<keyword evidence="2" id="KW-1185">Reference proteome</keyword>
<name>A0A7J6V490_THATH</name>
<sequence>MGRPSRVVRSARDRWFKARRYTPVLERLFVAVRRTFCEHHFDNFESFLKGLSEVCTMVANADPSVEMKIVEFFPCEGRVTQRIWQNFKKWLKTDMGNHIREVCQPWCQYACQTMMVCDDCRGGEPILIESESDEDDQSEEGGS</sequence>
<protein>
    <submittedName>
        <fullName evidence="1">Uncharacterized protein</fullName>
    </submittedName>
</protein>
<dbReference type="EMBL" id="JABWDY010039089">
    <property type="protein sequence ID" value="KAF5179232.1"/>
    <property type="molecule type" value="Genomic_DNA"/>
</dbReference>
<evidence type="ECO:0000313" key="1">
    <source>
        <dbReference type="EMBL" id="KAF5179232.1"/>
    </source>
</evidence>
<dbReference type="Proteomes" id="UP000554482">
    <property type="component" value="Unassembled WGS sequence"/>
</dbReference>
<reference evidence="1 2" key="1">
    <citation type="submission" date="2020-06" db="EMBL/GenBank/DDBJ databases">
        <title>Transcriptomic and genomic resources for Thalictrum thalictroides and T. hernandezii: Facilitating candidate gene discovery in an emerging model plant lineage.</title>
        <authorList>
            <person name="Arias T."/>
            <person name="Riano-Pachon D.M."/>
            <person name="Di Stilio V.S."/>
        </authorList>
    </citation>
    <scope>NUCLEOTIDE SEQUENCE [LARGE SCALE GENOMIC DNA]</scope>
    <source>
        <strain evidence="2">cv. WT478/WT964</strain>
        <tissue evidence="1">Leaves</tissue>
    </source>
</reference>
<gene>
    <name evidence="1" type="ORF">FRX31_031181</name>
</gene>
<accession>A0A7J6V490</accession>
<proteinExistence type="predicted"/>
<organism evidence="1 2">
    <name type="scientific">Thalictrum thalictroides</name>
    <name type="common">Rue-anemone</name>
    <name type="synonym">Anemone thalictroides</name>
    <dbReference type="NCBI Taxonomy" id="46969"/>
    <lineage>
        <taxon>Eukaryota</taxon>
        <taxon>Viridiplantae</taxon>
        <taxon>Streptophyta</taxon>
        <taxon>Embryophyta</taxon>
        <taxon>Tracheophyta</taxon>
        <taxon>Spermatophyta</taxon>
        <taxon>Magnoliopsida</taxon>
        <taxon>Ranunculales</taxon>
        <taxon>Ranunculaceae</taxon>
        <taxon>Thalictroideae</taxon>
        <taxon>Thalictrum</taxon>
    </lineage>
</organism>
<dbReference type="AlphaFoldDB" id="A0A7J6V490"/>
<evidence type="ECO:0000313" key="2">
    <source>
        <dbReference type="Proteomes" id="UP000554482"/>
    </source>
</evidence>
<comment type="caution">
    <text evidence="1">The sequence shown here is derived from an EMBL/GenBank/DDBJ whole genome shotgun (WGS) entry which is preliminary data.</text>
</comment>